<dbReference type="STRING" id="888743.HMPREF9141_0796"/>
<name>F0F5D0_9BACT</name>
<accession>F0F5D0</accession>
<evidence type="ECO:0008006" key="3">
    <source>
        <dbReference type="Google" id="ProtNLM"/>
    </source>
</evidence>
<reference evidence="1 2" key="1">
    <citation type="submission" date="2011-01" db="EMBL/GenBank/DDBJ databases">
        <authorList>
            <person name="Muzny D."/>
            <person name="Qin X."/>
            <person name="Deng J."/>
            <person name="Jiang H."/>
            <person name="Liu Y."/>
            <person name="Qu J."/>
            <person name="Song X.-Z."/>
            <person name="Zhang L."/>
            <person name="Thornton R."/>
            <person name="Coyle M."/>
            <person name="Francisco L."/>
            <person name="Jackson L."/>
            <person name="Javaid M."/>
            <person name="Korchina V."/>
            <person name="Kovar C."/>
            <person name="Mata R."/>
            <person name="Mathew T."/>
            <person name="Ngo R."/>
            <person name="Nguyen L."/>
            <person name="Nguyen N."/>
            <person name="Okwuonu G."/>
            <person name="Ongeri F."/>
            <person name="Pham C."/>
            <person name="Simmons D."/>
            <person name="Wilczek-Boney K."/>
            <person name="Hale W."/>
            <person name="Jakkamsetti A."/>
            <person name="Pham P."/>
            <person name="Ruth R."/>
            <person name="San Lucas F."/>
            <person name="Warren J."/>
            <person name="Zhang J."/>
            <person name="Zhao Z."/>
            <person name="Zhou C."/>
            <person name="Zhu D."/>
            <person name="Lee S."/>
            <person name="Bess C."/>
            <person name="Blankenburg K."/>
            <person name="Forbes L."/>
            <person name="Fu Q."/>
            <person name="Gubbala S."/>
            <person name="Hirani K."/>
            <person name="Jayaseelan J.C."/>
            <person name="Lara F."/>
            <person name="Munidasa M."/>
            <person name="Palculict T."/>
            <person name="Patil S."/>
            <person name="Pu L.-L."/>
            <person name="Saada N."/>
            <person name="Tang L."/>
            <person name="Weissenberger G."/>
            <person name="Zhu Y."/>
            <person name="Hemphill L."/>
            <person name="Shang Y."/>
            <person name="Youmans B."/>
            <person name="Ayvaz T."/>
            <person name="Ross M."/>
            <person name="Santibanez J."/>
            <person name="Aqrawi P."/>
            <person name="Gross S."/>
            <person name="Joshi V."/>
            <person name="Fowler G."/>
            <person name="Nazareth L."/>
            <person name="Reid J."/>
            <person name="Worley K."/>
            <person name="Petrosino J."/>
            <person name="Highlander S."/>
            <person name="Gibbs R."/>
        </authorList>
    </citation>
    <scope>NUCLEOTIDE SEQUENCE [LARGE SCALE GENOMIC DNA]</scope>
    <source>
        <strain evidence="1 2">DSM 16608</strain>
    </source>
</reference>
<dbReference type="HOGENOM" id="CLU_1775746_0_0_10"/>
<protein>
    <recommendedName>
        <fullName evidence="3">ASCH domain-containing protein</fullName>
    </recommendedName>
</protein>
<proteinExistence type="predicted"/>
<gene>
    <name evidence="1" type="ORF">HMPREF9141_0796</name>
</gene>
<keyword evidence="2" id="KW-1185">Reference proteome</keyword>
<evidence type="ECO:0000313" key="1">
    <source>
        <dbReference type="EMBL" id="EGC20549.1"/>
    </source>
</evidence>
<comment type="caution">
    <text evidence="1">The sequence shown here is derived from an EMBL/GenBank/DDBJ whole genome shotgun (WGS) entry which is preliminary data.</text>
</comment>
<evidence type="ECO:0000313" key="2">
    <source>
        <dbReference type="Proteomes" id="UP000005697"/>
    </source>
</evidence>
<dbReference type="AlphaFoldDB" id="F0F5D0"/>
<dbReference type="Proteomes" id="UP000005697">
    <property type="component" value="Unassembled WGS sequence"/>
</dbReference>
<dbReference type="RefSeq" id="WP_007368329.1">
    <property type="nucleotide sequence ID" value="NZ_GL872283.1"/>
</dbReference>
<sequence>MKLPNDTLYLPIKQVYFDQIIAGTKKEELREIKMGITANKYLQRVMDDNGNPVKDTNDTEGYVRDLEHTDPNVSKYWIDDYNNGHFPFKPYPYTKLYLAVGYAKERDTALVEIDGYRFIPEMIRADKYAFWVIAYHIGKVLEVHRK</sequence>
<dbReference type="eggNOG" id="ENOG5032PV4">
    <property type="taxonomic scope" value="Bacteria"/>
</dbReference>
<organism evidence="1 2">
    <name type="scientific">Prevotella multiformis DSM 16608</name>
    <dbReference type="NCBI Taxonomy" id="888743"/>
    <lineage>
        <taxon>Bacteria</taxon>
        <taxon>Pseudomonadati</taxon>
        <taxon>Bacteroidota</taxon>
        <taxon>Bacteroidia</taxon>
        <taxon>Bacteroidales</taxon>
        <taxon>Prevotellaceae</taxon>
        <taxon>Prevotella</taxon>
    </lineage>
</organism>
<dbReference type="EMBL" id="AEWX01000013">
    <property type="protein sequence ID" value="EGC20549.1"/>
    <property type="molecule type" value="Genomic_DNA"/>
</dbReference>
<dbReference type="OrthoDB" id="9814995at2"/>